<proteinExistence type="predicted"/>
<dbReference type="EMBL" id="CP040602">
    <property type="protein sequence ID" value="QCU91084.1"/>
    <property type="molecule type" value="Genomic_DNA"/>
</dbReference>
<dbReference type="PROSITE" id="PS50405">
    <property type="entry name" value="GST_CTER"/>
    <property type="match status" value="1"/>
</dbReference>
<evidence type="ECO:0000259" key="1">
    <source>
        <dbReference type="PROSITE" id="PS50404"/>
    </source>
</evidence>
<gene>
    <name evidence="3" type="ORF">FE785_01835</name>
</gene>
<dbReference type="GO" id="GO:0016740">
    <property type="term" value="F:transferase activity"/>
    <property type="evidence" value="ECO:0007669"/>
    <property type="project" value="UniProtKB-KW"/>
</dbReference>
<organism evidence="3 4">
    <name type="scientific">Thiomicrorhabdus sediminis</name>
    <dbReference type="NCBI Taxonomy" id="2580412"/>
    <lineage>
        <taxon>Bacteria</taxon>
        <taxon>Pseudomonadati</taxon>
        <taxon>Pseudomonadota</taxon>
        <taxon>Gammaproteobacteria</taxon>
        <taxon>Thiotrichales</taxon>
        <taxon>Piscirickettsiaceae</taxon>
        <taxon>Thiomicrorhabdus</taxon>
    </lineage>
</organism>
<dbReference type="SUPFAM" id="SSF52833">
    <property type="entry name" value="Thioredoxin-like"/>
    <property type="match status" value="1"/>
</dbReference>
<evidence type="ECO:0000313" key="4">
    <source>
        <dbReference type="Proteomes" id="UP000304864"/>
    </source>
</evidence>
<dbReference type="InterPro" id="IPR004045">
    <property type="entry name" value="Glutathione_S-Trfase_N"/>
</dbReference>
<dbReference type="InterPro" id="IPR010987">
    <property type="entry name" value="Glutathione-S-Trfase_C-like"/>
</dbReference>
<accession>A0A4P9K7H4</accession>
<dbReference type="InterPro" id="IPR036282">
    <property type="entry name" value="Glutathione-S-Trfase_C_sf"/>
</dbReference>
<dbReference type="PROSITE" id="PS50404">
    <property type="entry name" value="GST_NTER"/>
    <property type="match status" value="1"/>
</dbReference>
<dbReference type="SUPFAM" id="SSF47616">
    <property type="entry name" value="GST C-terminal domain-like"/>
    <property type="match status" value="1"/>
</dbReference>
<dbReference type="InterPro" id="IPR036249">
    <property type="entry name" value="Thioredoxin-like_sf"/>
</dbReference>
<name>A0A4P9K7H4_9GAMM</name>
<evidence type="ECO:0000259" key="2">
    <source>
        <dbReference type="PROSITE" id="PS50405"/>
    </source>
</evidence>
<dbReference type="CDD" id="cd03196">
    <property type="entry name" value="GST_C_5"/>
    <property type="match status" value="1"/>
</dbReference>
<sequence>MSYPVLYSYRRCPYAMRARLAIYFSALRIEQREIVFWDKPEPMLIASPKATVPVLVLPNNDVIDESRDIMLWALQSAGRNEFTFADNPILAKEVSDWIDVCDNQFKPWLDKYKYADRHPEFSAEYYRQQGCFLLDRIEQKLAAYQLPPEEVAGLVNNQMSMADMATVTFIRQFANVDKAWFTQTDYPFLKMWLNGWLNSEAFQAVMKNRPVWQQGHNPLWVDEPGLQTKNQFSDKALA</sequence>
<reference evidence="3 4" key="1">
    <citation type="submission" date="2019-05" db="EMBL/GenBank/DDBJ databases">
        <title>Thiomicrorhabdus sediminis sp. nov, a novel sulfur-oxidizing bacterium isolated from coastal sediment.</title>
        <authorList>
            <person name="Liu X."/>
        </authorList>
    </citation>
    <scope>NUCLEOTIDE SEQUENCE [LARGE SCALE GENOMIC DNA]</scope>
    <source>
        <strain evidence="3 4">G1</strain>
    </source>
</reference>
<keyword evidence="4" id="KW-1185">Reference proteome</keyword>
<protein>
    <submittedName>
        <fullName evidence="3">Glutathione S-transferase</fullName>
    </submittedName>
</protein>
<dbReference type="Gene3D" id="3.40.30.10">
    <property type="entry name" value="Glutaredoxin"/>
    <property type="match status" value="1"/>
</dbReference>
<keyword evidence="3" id="KW-0808">Transferase</keyword>
<feature type="domain" description="GST C-terminal" evidence="2">
    <location>
        <begin position="87"/>
        <end position="214"/>
    </location>
</feature>
<dbReference type="AlphaFoldDB" id="A0A4P9K7H4"/>
<dbReference type="KEGG" id="thig:FE785_01835"/>
<dbReference type="Proteomes" id="UP000304864">
    <property type="component" value="Chromosome"/>
</dbReference>
<evidence type="ECO:0000313" key="3">
    <source>
        <dbReference type="EMBL" id="QCU91084.1"/>
    </source>
</evidence>
<dbReference type="Pfam" id="PF13417">
    <property type="entry name" value="GST_N_3"/>
    <property type="match status" value="1"/>
</dbReference>
<feature type="domain" description="GST N-terminal" evidence="1">
    <location>
        <begin position="2"/>
        <end position="81"/>
    </location>
</feature>
<dbReference type="PANTHER" id="PTHR44051">
    <property type="entry name" value="GLUTATHIONE S-TRANSFERASE-RELATED"/>
    <property type="match status" value="1"/>
</dbReference>
<dbReference type="PANTHER" id="PTHR44051:SF8">
    <property type="entry name" value="GLUTATHIONE S-TRANSFERASE GSTA"/>
    <property type="match status" value="1"/>
</dbReference>
<dbReference type="Gene3D" id="1.20.1050.10">
    <property type="match status" value="1"/>
</dbReference>
<dbReference type="OrthoDB" id="9813092at2"/>